<keyword evidence="6" id="KW-0028">Amino-acid biosynthesis</keyword>
<evidence type="ECO:0000259" key="13">
    <source>
        <dbReference type="Pfam" id="PF03447"/>
    </source>
</evidence>
<dbReference type="PANTHER" id="PTHR43331">
    <property type="entry name" value="HOMOSERINE DEHYDROGENASE"/>
    <property type="match status" value="1"/>
</dbReference>
<keyword evidence="8 14" id="KW-0560">Oxidoreductase</keyword>
<keyword evidence="11" id="KW-0521">NADP</keyword>
<evidence type="ECO:0000256" key="4">
    <source>
        <dbReference type="ARBA" id="ARBA00013213"/>
    </source>
</evidence>
<dbReference type="SUPFAM" id="SSF55347">
    <property type="entry name" value="Glyceraldehyde-3-phosphate dehydrogenase-like, C-terminal domain"/>
    <property type="match status" value="1"/>
</dbReference>
<sequence>MKTLKIGLLGCGTVGSGVLTLLHRRRDLIGALGYRVQVEGVLVRDPLKPRSFEGPDVPLTDSPHFLEGVDVVIEVMGGVERPLGMVRPALEAGRTVITANKAMLAERWEDLEPFARQGRLYYEASVMAGTPVIAPLATVARGSQPKSLRAILNGTCAYILARMEQGLGYAEALLHAQDLGYAEDPPTLDVGGFDAAHKLTVLARMLFDPTFRYADVQVQGIDALPDGVVLEARARGERVMLVGSVTPGERGWQARVAPEFVSADLPLAQVRDGRNALHLETEENGLLAIEGAGAGGLVTASAVLGDLIAYLQGVPGPLPLAAAAPLPAPAN</sequence>
<evidence type="ECO:0000256" key="9">
    <source>
        <dbReference type="ARBA" id="ARBA00023167"/>
    </source>
</evidence>
<evidence type="ECO:0000256" key="2">
    <source>
        <dbReference type="ARBA" id="ARBA00005062"/>
    </source>
</evidence>
<comment type="pathway">
    <text evidence="2">Amino-acid biosynthesis; L-methionine biosynthesis via de novo pathway; L-homoserine from L-aspartate: step 3/3.</text>
</comment>
<dbReference type="GO" id="GO:0009088">
    <property type="term" value="P:threonine biosynthetic process"/>
    <property type="evidence" value="ECO:0007669"/>
    <property type="project" value="UniProtKB-UniPathway"/>
</dbReference>
<dbReference type="GO" id="GO:0004412">
    <property type="term" value="F:homoserine dehydrogenase activity"/>
    <property type="evidence" value="ECO:0007669"/>
    <property type="project" value="UniProtKB-EC"/>
</dbReference>
<feature type="binding site" evidence="11">
    <location>
        <position position="101"/>
    </location>
    <ligand>
        <name>NADPH</name>
        <dbReference type="ChEBI" id="CHEBI:57783"/>
    </ligand>
</feature>
<feature type="binding site" evidence="11">
    <location>
        <position position="183"/>
    </location>
    <ligand>
        <name>L-homoserine</name>
        <dbReference type="ChEBI" id="CHEBI:57476"/>
    </ligand>
</feature>
<proteinExistence type="inferred from homology"/>
<keyword evidence="9" id="KW-0486">Methionine biosynthesis</keyword>
<evidence type="ECO:0000313" key="15">
    <source>
        <dbReference type="Proteomes" id="UP000569951"/>
    </source>
</evidence>
<dbReference type="SUPFAM" id="SSF51735">
    <property type="entry name" value="NAD(P)-binding Rossmann-fold domains"/>
    <property type="match status" value="1"/>
</dbReference>
<dbReference type="InterPro" id="IPR036291">
    <property type="entry name" value="NAD(P)-bd_dom_sf"/>
</dbReference>
<evidence type="ECO:0000256" key="7">
    <source>
        <dbReference type="ARBA" id="ARBA00022697"/>
    </source>
</evidence>
<dbReference type="InterPro" id="IPR022697">
    <property type="entry name" value="HDH_short"/>
</dbReference>
<dbReference type="EMBL" id="JACHHG010000003">
    <property type="protein sequence ID" value="MBB6097584.1"/>
    <property type="molecule type" value="Genomic_DNA"/>
</dbReference>
<feature type="active site" description="Proton donor" evidence="10">
    <location>
        <position position="198"/>
    </location>
</feature>
<dbReference type="PANTHER" id="PTHR43331:SF1">
    <property type="entry name" value="HOMOSERINE DEHYDROGENASE"/>
    <property type="match status" value="1"/>
</dbReference>
<feature type="domain" description="Homoserine dehydrogenase catalytic" evidence="12">
    <location>
        <begin position="131"/>
        <end position="308"/>
    </location>
</feature>
<dbReference type="RefSeq" id="WP_183985162.1">
    <property type="nucleotide sequence ID" value="NZ_JACHHG010000003.1"/>
</dbReference>
<dbReference type="AlphaFoldDB" id="A0A841HY59"/>
<dbReference type="GO" id="GO:0009086">
    <property type="term" value="P:methionine biosynthetic process"/>
    <property type="evidence" value="ECO:0007669"/>
    <property type="project" value="UniProtKB-KW"/>
</dbReference>
<comment type="pathway">
    <text evidence="1">Amino-acid biosynthesis; L-threonine biosynthesis; L-threonine from L-aspartate: step 3/5.</text>
</comment>
<feature type="domain" description="Aspartate/homoserine dehydrogenase NAD-binding" evidence="13">
    <location>
        <begin position="10"/>
        <end position="118"/>
    </location>
</feature>
<evidence type="ECO:0000256" key="6">
    <source>
        <dbReference type="ARBA" id="ARBA00022605"/>
    </source>
</evidence>
<dbReference type="Gene3D" id="3.30.360.10">
    <property type="entry name" value="Dihydrodipicolinate Reductase, domain 2"/>
    <property type="match status" value="1"/>
</dbReference>
<evidence type="ECO:0000256" key="3">
    <source>
        <dbReference type="ARBA" id="ARBA00006753"/>
    </source>
</evidence>
<dbReference type="Pfam" id="PF03447">
    <property type="entry name" value="NAD_binding_3"/>
    <property type="match status" value="1"/>
</dbReference>
<dbReference type="UniPathway" id="UPA00051">
    <property type="reaction ID" value="UER00465"/>
</dbReference>
<dbReference type="GO" id="GO:0050661">
    <property type="term" value="F:NADP binding"/>
    <property type="evidence" value="ECO:0007669"/>
    <property type="project" value="InterPro"/>
</dbReference>
<name>A0A841HY59_9DEIO</name>
<dbReference type="Proteomes" id="UP000569951">
    <property type="component" value="Unassembled WGS sequence"/>
</dbReference>
<dbReference type="PIRSF" id="PIRSF036497">
    <property type="entry name" value="HDH_short"/>
    <property type="match status" value="1"/>
</dbReference>
<keyword evidence="7" id="KW-0791">Threonine biosynthesis</keyword>
<dbReference type="EC" id="1.1.1.3" evidence="4"/>
<comment type="similarity">
    <text evidence="3">Belongs to the homoserine dehydrogenase family.</text>
</comment>
<accession>A0A841HY59</accession>
<organism evidence="14 15">
    <name type="scientific">Deinobacterium chartae</name>
    <dbReference type="NCBI Taxonomy" id="521158"/>
    <lineage>
        <taxon>Bacteria</taxon>
        <taxon>Thermotogati</taxon>
        <taxon>Deinococcota</taxon>
        <taxon>Deinococci</taxon>
        <taxon>Deinococcales</taxon>
        <taxon>Deinococcaceae</taxon>
        <taxon>Deinobacterium</taxon>
    </lineage>
</organism>
<evidence type="ECO:0000256" key="8">
    <source>
        <dbReference type="ARBA" id="ARBA00023002"/>
    </source>
</evidence>
<dbReference type="FunFam" id="3.30.360.10:FF:000005">
    <property type="entry name" value="Homoserine dehydrogenase"/>
    <property type="match status" value="1"/>
</dbReference>
<dbReference type="InterPro" id="IPR005106">
    <property type="entry name" value="Asp/hSer_DH_NAD-bd"/>
</dbReference>
<evidence type="ECO:0000313" key="14">
    <source>
        <dbReference type="EMBL" id="MBB6097584.1"/>
    </source>
</evidence>
<dbReference type="Gene3D" id="3.40.50.720">
    <property type="entry name" value="NAD(P)-binding Rossmann-like Domain"/>
    <property type="match status" value="1"/>
</dbReference>
<comment type="caution">
    <text evidence="14">The sequence shown here is derived from an EMBL/GenBank/DDBJ whole genome shotgun (WGS) entry which is preliminary data.</text>
</comment>
<dbReference type="NCBIfam" id="NF004976">
    <property type="entry name" value="PRK06349.1"/>
    <property type="match status" value="1"/>
</dbReference>
<evidence type="ECO:0000259" key="12">
    <source>
        <dbReference type="Pfam" id="PF00742"/>
    </source>
</evidence>
<dbReference type="InterPro" id="IPR001342">
    <property type="entry name" value="HDH_cat"/>
</dbReference>
<evidence type="ECO:0000256" key="1">
    <source>
        <dbReference type="ARBA" id="ARBA00005056"/>
    </source>
</evidence>
<evidence type="ECO:0000256" key="11">
    <source>
        <dbReference type="PIRSR" id="PIRSR036497-2"/>
    </source>
</evidence>
<dbReference type="UniPathway" id="UPA00050">
    <property type="reaction ID" value="UER00063"/>
</dbReference>
<evidence type="ECO:0000256" key="5">
    <source>
        <dbReference type="ARBA" id="ARBA00013376"/>
    </source>
</evidence>
<dbReference type="Pfam" id="PF00742">
    <property type="entry name" value="Homoserine_dh"/>
    <property type="match status" value="1"/>
</dbReference>
<reference evidence="14 15" key="1">
    <citation type="submission" date="2020-08" db="EMBL/GenBank/DDBJ databases">
        <title>Genomic Encyclopedia of Type Strains, Phase IV (KMG-IV): sequencing the most valuable type-strain genomes for metagenomic binning, comparative biology and taxonomic classification.</title>
        <authorList>
            <person name="Goeker M."/>
        </authorList>
    </citation>
    <scope>NUCLEOTIDE SEQUENCE [LARGE SCALE GENOMIC DNA]</scope>
    <source>
        <strain evidence="14 15">DSM 21458</strain>
    </source>
</reference>
<evidence type="ECO:0000256" key="10">
    <source>
        <dbReference type="PIRSR" id="PIRSR036497-1"/>
    </source>
</evidence>
<protein>
    <recommendedName>
        <fullName evidence="5">Homoserine dehydrogenase</fullName>
        <ecNumber evidence="4">1.1.1.3</ecNumber>
    </recommendedName>
</protein>
<gene>
    <name evidence="14" type="ORF">HNR42_001001</name>
</gene>
<keyword evidence="15" id="KW-1185">Reference proteome</keyword>
<feature type="binding site" evidence="11">
    <location>
        <begin position="10"/>
        <end position="15"/>
    </location>
    <ligand>
        <name>NADP(+)</name>
        <dbReference type="ChEBI" id="CHEBI:58349"/>
    </ligand>
</feature>